<evidence type="ECO:0000313" key="2">
    <source>
        <dbReference type="Proteomes" id="UP000248291"/>
    </source>
</evidence>
<reference evidence="1 2" key="1">
    <citation type="submission" date="2018-04" db="EMBL/GenBank/DDBJ databases">
        <title>Draft genome sequence of Pseudomonas syringae pv. actinidiae biovar 3 strains isolated from kiwifruit in Kagawa prefecture.</title>
        <authorList>
            <person name="Tabuchi M."/>
            <person name="Saito M."/>
            <person name="Fujiwara S."/>
            <person name="Sasa N."/>
            <person name="Akimitsu K."/>
            <person name="Gomi K."/>
            <person name="Konishi-Sugita S."/>
            <person name="Hamano K."/>
            <person name="Kataoka I."/>
        </authorList>
    </citation>
    <scope>NUCLEOTIDE SEQUENCE [LARGE SCALE GENOMIC DNA]</scope>
    <source>
        <strain evidence="1 2">MAFF212211</strain>
    </source>
</reference>
<dbReference type="Proteomes" id="UP000248291">
    <property type="component" value="Unassembled WGS sequence"/>
</dbReference>
<accession>A0AAN4Q6N8</accession>
<dbReference type="AlphaFoldDB" id="A0AAN4Q6N8"/>
<sequence>MSSGVSKAHSGSGVSVRSYGSFPVLTHLNHALCFRPFDLIATHGLVNSLYSWQIYRMAQFLLLPR</sequence>
<organism evidence="1 2">
    <name type="scientific">Pseudomonas syringae pv. actinidiae</name>
    <dbReference type="NCBI Taxonomy" id="103796"/>
    <lineage>
        <taxon>Bacteria</taxon>
        <taxon>Pseudomonadati</taxon>
        <taxon>Pseudomonadota</taxon>
        <taxon>Gammaproteobacteria</taxon>
        <taxon>Pseudomonadales</taxon>
        <taxon>Pseudomonadaceae</taxon>
        <taxon>Pseudomonas</taxon>
        <taxon>Pseudomonas syringae</taxon>
    </lineage>
</organism>
<dbReference type="EMBL" id="BGKA01000149">
    <property type="protein sequence ID" value="GBH18191.1"/>
    <property type="molecule type" value="Genomic_DNA"/>
</dbReference>
<name>A0AAN4Q6N8_PSESF</name>
<gene>
    <name evidence="1" type="ORF">KPSA3_04170</name>
</gene>
<comment type="caution">
    <text evidence="1">The sequence shown here is derived from an EMBL/GenBank/DDBJ whole genome shotgun (WGS) entry which is preliminary data.</text>
</comment>
<evidence type="ECO:0000313" key="1">
    <source>
        <dbReference type="EMBL" id="GBH18191.1"/>
    </source>
</evidence>
<proteinExistence type="predicted"/>
<protein>
    <submittedName>
        <fullName evidence="1">Uncharacterized protein</fullName>
    </submittedName>
</protein>